<feature type="region of interest" description="Disordered" evidence="1">
    <location>
        <begin position="1"/>
        <end position="26"/>
    </location>
</feature>
<name>A0A2P2PWV5_RHIMU</name>
<organism evidence="2">
    <name type="scientific">Rhizophora mucronata</name>
    <name type="common">Asiatic mangrove</name>
    <dbReference type="NCBI Taxonomy" id="61149"/>
    <lineage>
        <taxon>Eukaryota</taxon>
        <taxon>Viridiplantae</taxon>
        <taxon>Streptophyta</taxon>
        <taxon>Embryophyta</taxon>
        <taxon>Tracheophyta</taxon>
        <taxon>Spermatophyta</taxon>
        <taxon>Magnoliopsida</taxon>
        <taxon>eudicotyledons</taxon>
        <taxon>Gunneridae</taxon>
        <taxon>Pentapetalae</taxon>
        <taxon>rosids</taxon>
        <taxon>fabids</taxon>
        <taxon>Malpighiales</taxon>
        <taxon>Rhizophoraceae</taxon>
        <taxon>Rhizophora</taxon>
    </lineage>
</organism>
<evidence type="ECO:0000256" key="1">
    <source>
        <dbReference type="SAM" id="MobiDB-lite"/>
    </source>
</evidence>
<accession>A0A2P2PWV5</accession>
<sequence length="26" mass="3019">MNSTNQIKANTSMLNEDHVHHQQVNQ</sequence>
<proteinExistence type="predicted"/>
<dbReference type="EMBL" id="GGEC01078762">
    <property type="protein sequence ID" value="MBX59246.1"/>
    <property type="molecule type" value="Transcribed_RNA"/>
</dbReference>
<reference evidence="2" key="1">
    <citation type="submission" date="2018-02" db="EMBL/GenBank/DDBJ databases">
        <title>Rhizophora mucronata_Transcriptome.</title>
        <authorList>
            <person name="Meera S.P."/>
            <person name="Sreeshan A."/>
            <person name="Augustine A."/>
        </authorList>
    </citation>
    <scope>NUCLEOTIDE SEQUENCE</scope>
    <source>
        <tissue evidence="2">Leaf</tissue>
    </source>
</reference>
<dbReference type="AlphaFoldDB" id="A0A2P2PWV5"/>
<evidence type="ECO:0000313" key="2">
    <source>
        <dbReference type="EMBL" id="MBX59246.1"/>
    </source>
</evidence>
<feature type="compositionally biased region" description="Polar residues" evidence="1">
    <location>
        <begin position="1"/>
        <end position="14"/>
    </location>
</feature>
<protein>
    <submittedName>
        <fullName evidence="2">Uncharacterized protein</fullName>
    </submittedName>
</protein>